<accession>A0A507QP59</accession>
<dbReference type="PANTHER" id="PTHR17178">
    <property type="entry name" value="SECRETORY GRANULE PROTEOGLYCAN CORE PROTEIN"/>
    <property type="match status" value="1"/>
</dbReference>
<proteinExistence type="predicted"/>
<feature type="compositionally biased region" description="Polar residues" evidence="1">
    <location>
        <begin position="282"/>
        <end position="298"/>
    </location>
</feature>
<evidence type="ECO:0000256" key="1">
    <source>
        <dbReference type="SAM" id="MobiDB-lite"/>
    </source>
</evidence>
<protein>
    <submittedName>
        <fullName evidence="2">Uncharacterized protein</fullName>
    </submittedName>
</protein>
<organism evidence="2 3">
    <name type="scientific">Monascus purpureus</name>
    <name type="common">Red mold</name>
    <name type="synonym">Monascus anka</name>
    <dbReference type="NCBI Taxonomy" id="5098"/>
    <lineage>
        <taxon>Eukaryota</taxon>
        <taxon>Fungi</taxon>
        <taxon>Dikarya</taxon>
        <taxon>Ascomycota</taxon>
        <taxon>Pezizomycotina</taxon>
        <taxon>Eurotiomycetes</taxon>
        <taxon>Eurotiomycetidae</taxon>
        <taxon>Eurotiales</taxon>
        <taxon>Aspergillaceae</taxon>
        <taxon>Monascus</taxon>
    </lineage>
</organism>
<name>A0A507QP59_MONPU</name>
<evidence type="ECO:0000313" key="3">
    <source>
        <dbReference type="Proteomes" id="UP000319663"/>
    </source>
</evidence>
<feature type="compositionally biased region" description="Polar residues" evidence="1">
    <location>
        <begin position="1"/>
        <end position="13"/>
    </location>
</feature>
<feature type="compositionally biased region" description="Low complexity" evidence="1">
    <location>
        <begin position="536"/>
        <end position="565"/>
    </location>
</feature>
<feature type="compositionally biased region" description="Polar residues" evidence="1">
    <location>
        <begin position="180"/>
        <end position="204"/>
    </location>
</feature>
<dbReference type="Proteomes" id="UP000319663">
    <property type="component" value="Unassembled WGS sequence"/>
</dbReference>
<comment type="caution">
    <text evidence="2">The sequence shown here is derived from an EMBL/GenBank/DDBJ whole genome shotgun (WGS) entry which is preliminary data.</text>
</comment>
<feature type="compositionally biased region" description="Low complexity" evidence="1">
    <location>
        <begin position="507"/>
        <end position="516"/>
    </location>
</feature>
<dbReference type="EMBL" id="VIFY01000179">
    <property type="protein sequence ID" value="TQB68975.1"/>
    <property type="molecule type" value="Genomic_DNA"/>
</dbReference>
<feature type="region of interest" description="Disordered" evidence="1">
    <location>
        <begin position="532"/>
        <end position="566"/>
    </location>
</feature>
<reference evidence="2 3" key="1">
    <citation type="submission" date="2019-06" db="EMBL/GenBank/DDBJ databases">
        <title>Wine fermentation using esterase from Monascus purpureus.</title>
        <authorList>
            <person name="Geng C."/>
            <person name="Zhang Y."/>
        </authorList>
    </citation>
    <scope>NUCLEOTIDE SEQUENCE [LARGE SCALE GENOMIC DNA]</scope>
    <source>
        <strain evidence="2">HQ1</strain>
    </source>
</reference>
<feature type="region of interest" description="Disordered" evidence="1">
    <location>
        <begin position="1"/>
        <end position="204"/>
    </location>
</feature>
<gene>
    <name evidence="2" type="ORF">MPDQ_002483</name>
</gene>
<evidence type="ECO:0000313" key="2">
    <source>
        <dbReference type="EMBL" id="TQB68975.1"/>
    </source>
</evidence>
<feature type="region of interest" description="Disordered" evidence="1">
    <location>
        <begin position="497"/>
        <end position="516"/>
    </location>
</feature>
<feature type="compositionally biased region" description="Polar residues" evidence="1">
    <location>
        <begin position="151"/>
        <end position="168"/>
    </location>
</feature>
<feature type="compositionally biased region" description="Basic and acidic residues" evidence="1">
    <location>
        <begin position="18"/>
        <end position="39"/>
    </location>
</feature>
<feature type="region of interest" description="Disordered" evidence="1">
    <location>
        <begin position="227"/>
        <end position="324"/>
    </location>
</feature>
<dbReference type="PANTHER" id="PTHR17178:SF0">
    <property type="entry name" value="SERGLYCIN"/>
    <property type="match status" value="1"/>
</dbReference>
<feature type="compositionally biased region" description="Basic and acidic residues" evidence="1">
    <location>
        <begin position="314"/>
        <end position="324"/>
    </location>
</feature>
<dbReference type="STRING" id="5098.A0A507QP59"/>
<dbReference type="AlphaFoldDB" id="A0A507QP59"/>
<sequence>MDQNFGPSRSDNPTGVGLEEKGSVHRAREMLTAGSHHDLGTPGPNTAPLPLFHSAHSMAVPRQSHDVAQASRCSPPMRQPRPGEPVSPRQNISSSALPYPPSYRFEQKPGRVTEGPNLKPPSSTSVPPQMRDRARSGGSAPPFPTPRKDQNQMVKSASQNSGPGSQTYGRRPPPVPPTISEESFSQHSPLESPSRQVVPSSWYSSQTDIDIIGAYMDSELDDKHGSKIAQAIPVRQASPRKIDGAGKGVASDSQAGEDGSYKPEGRPSSDAFNLDPEKYPFGQSSQPVIKDTANNNSSHVKEARTLSKAAPTMSDRRPFGRRPPRLDMDAVQEAQARGSLTSLKDLIERATRLASNLERGRTASRINLSSGHMRNESSSISGILAAFPPPAMHTSERPGSTFSHFLPRSNLRRRVKWEYLLLSQDSQSNNVTLGSALPRLLEDSQANFSIPLDHTTILALFSQANVSCTTENALVSFAGVSSNSKRELKLKSTIVSLDAQSHPGTPPSSTSSGLPTQTIAARGSASTMDGIVFDDSSQTTGTTATATTTTTSASMTTTQSASMAQPTSTHSALSPLKLDFSRISVLFILEKTGLLAAAMDSEQRIQSYLTGDSTSGTTGNNTLEVSNYNFKGSGFTLDFENFSITMPNGTVVGGK</sequence>
<keyword evidence="3" id="KW-1185">Reference proteome</keyword>